<dbReference type="AlphaFoldDB" id="A0A2N5Y373"/>
<comment type="caution">
    <text evidence="4">Lacks conserved residue(s) required for the propagation of feature annotation.</text>
</comment>
<dbReference type="InterPro" id="IPR020094">
    <property type="entry name" value="TruA/RsuA/RluB/E/F_N"/>
</dbReference>
<dbReference type="EC" id="5.4.99.12" evidence="4"/>
<dbReference type="PANTHER" id="PTHR11142">
    <property type="entry name" value="PSEUDOURIDYLATE SYNTHASE"/>
    <property type="match status" value="1"/>
</dbReference>
<keyword evidence="2 4" id="KW-0819">tRNA processing</keyword>
<dbReference type="Pfam" id="PF01416">
    <property type="entry name" value="PseudoU_synth_1"/>
    <property type="match status" value="2"/>
</dbReference>
<dbReference type="GO" id="GO:0031119">
    <property type="term" value="P:tRNA pseudouridine synthesis"/>
    <property type="evidence" value="ECO:0007669"/>
    <property type="project" value="UniProtKB-UniRule"/>
</dbReference>
<feature type="active site" description="Nucleophile" evidence="4 5">
    <location>
        <position position="69"/>
    </location>
</feature>
<dbReference type="InterPro" id="IPR020103">
    <property type="entry name" value="PsdUridine_synth_cat_dom_sf"/>
</dbReference>
<dbReference type="EMBL" id="PKLZ01000007">
    <property type="protein sequence ID" value="PLW82852.1"/>
    <property type="molecule type" value="Genomic_DNA"/>
</dbReference>
<evidence type="ECO:0000256" key="1">
    <source>
        <dbReference type="ARBA" id="ARBA00009375"/>
    </source>
</evidence>
<comment type="catalytic activity">
    <reaction evidence="4 7">
        <text>uridine(38/39/40) in tRNA = pseudouridine(38/39/40) in tRNA</text>
        <dbReference type="Rhea" id="RHEA:22376"/>
        <dbReference type="Rhea" id="RHEA-COMP:10085"/>
        <dbReference type="Rhea" id="RHEA-COMP:10087"/>
        <dbReference type="ChEBI" id="CHEBI:65314"/>
        <dbReference type="ChEBI" id="CHEBI:65315"/>
        <dbReference type="EC" id="5.4.99.12"/>
    </reaction>
</comment>
<dbReference type="InterPro" id="IPR020095">
    <property type="entry name" value="PsdUridine_synth_TruA_C"/>
</dbReference>
<feature type="binding site" evidence="4 6">
    <location>
        <position position="127"/>
    </location>
    <ligand>
        <name>substrate</name>
    </ligand>
</feature>
<evidence type="ECO:0000313" key="9">
    <source>
        <dbReference type="EMBL" id="PLW82852.1"/>
    </source>
</evidence>
<dbReference type="GO" id="GO:0160147">
    <property type="term" value="F:tRNA pseudouridine(38-40) synthase activity"/>
    <property type="evidence" value="ECO:0007669"/>
    <property type="project" value="UniProtKB-EC"/>
</dbReference>
<organism evidence="9 10">
    <name type="scientific">Kineobactrum sediminis</name>
    <dbReference type="NCBI Taxonomy" id="1905677"/>
    <lineage>
        <taxon>Bacteria</taxon>
        <taxon>Pseudomonadati</taxon>
        <taxon>Pseudomonadota</taxon>
        <taxon>Gammaproteobacteria</taxon>
        <taxon>Cellvibrionales</taxon>
        <taxon>Halieaceae</taxon>
        <taxon>Kineobactrum</taxon>
    </lineage>
</organism>
<evidence type="ECO:0000256" key="5">
    <source>
        <dbReference type="PIRSR" id="PIRSR001430-1"/>
    </source>
</evidence>
<evidence type="ECO:0000256" key="3">
    <source>
        <dbReference type="ARBA" id="ARBA00023235"/>
    </source>
</evidence>
<evidence type="ECO:0000313" key="10">
    <source>
        <dbReference type="Proteomes" id="UP000234845"/>
    </source>
</evidence>
<reference evidence="10" key="1">
    <citation type="submission" date="2017-11" db="EMBL/GenBank/DDBJ databases">
        <title>The draft genome sequence of Chromatocurvus sp. F02.</title>
        <authorList>
            <person name="Du Z.-J."/>
            <person name="Chang Y.-Q."/>
        </authorList>
    </citation>
    <scope>NUCLEOTIDE SEQUENCE [LARGE SCALE GENOMIC DNA]</scope>
    <source>
        <strain evidence="10">F02</strain>
    </source>
</reference>
<evidence type="ECO:0000256" key="7">
    <source>
        <dbReference type="RuleBase" id="RU003792"/>
    </source>
</evidence>
<evidence type="ECO:0000256" key="6">
    <source>
        <dbReference type="PIRSR" id="PIRSR001430-2"/>
    </source>
</evidence>
<dbReference type="SUPFAM" id="SSF55120">
    <property type="entry name" value="Pseudouridine synthase"/>
    <property type="match status" value="1"/>
</dbReference>
<dbReference type="GO" id="GO:0003723">
    <property type="term" value="F:RNA binding"/>
    <property type="evidence" value="ECO:0007669"/>
    <property type="project" value="InterPro"/>
</dbReference>
<comment type="similarity">
    <text evidence="1 4 7">Belongs to the tRNA pseudouridine synthase TruA family.</text>
</comment>
<evidence type="ECO:0000256" key="4">
    <source>
        <dbReference type="HAMAP-Rule" id="MF_00171"/>
    </source>
</evidence>
<comment type="function">
    <text evidence="4">Formation of pseudouridine at positions 38, 39 and 40 in the anticodon stem and loop of transfer RNAs.</text>
</comment>
<proteinExistence type="inferred from homology"/>
<dbReference type="HAMAP" id="MF_00171">
    <property type="entry name" value="TruA"/>
    <property type="match status" value="1"/>
</dbReference>
<sequence>MPRTQQPFSPEPLPAGTRIACRIEYDGRLFNGWQAQPHPGTRTVQQALEKAISQVANGPVRVHCAGRTDTGVHGHAQIVHFDSPTTRSAKAWVLGVNAALPTDVRVHWAVPVASDFHARFSAQARSYRYIIVNTVVRPALLVGLVSWCRWPLCTDSMHTAAQALVGEQDFSAFRAASCQSESAFRCVSRVSVARRGDLVIIDIEANAFLHHMVRNIAGSLMVVGHGRHPPEWIGQLLASGDRARAGDTAAADGLYLVDVTYPPVYGLPETPPGPLLLAG</sequence>
<dbReference type="InterPro" id="IPR001406">
    <property type="entry name" value="PsdUridine_synth_TruA"/>
</dbReference>
<accession>A0A2N5Y373</accession>
<evidence type="ECO:0000259" key="8">
    <source>
        <dbReference type="Pfam" id="PF01416"/>
    </source>
</evidence>
<feature type="domain" description="Pseudouridine synthase I TruA alpha/beta" evidence="8">
    <location>
        <begin position="24"/>
        <end position="120"/>
    </location>
</feature>
<dbReference type="CDD" id="cd02570">
    <property type="entry name" value="PseudoU_synth_EcTruA"/>
    <property type="match status" value="1"/>
</dbReference>
<keyword evidence="10" id="KW-1185">Reference proteome</keyword>
<dbReference type="NCBIfam" id="TIGR00071">
    <property type="entry name" value="hisT_truA"/>
    <property type="match status" value="1"/>
</dbReference>
<keyword evidence="3 4" id="KW-0413">Isomerase</keyword>
<dbReference type="InterPro" id="IPR020097">
    <property type="entry name" value="PsdUridine_synth_TruA_a/b_dom"/>
</dbReference>
<protein>
    <recommendedName>
        <fullName evidence="4">tRNA pseudouridine synthase A</fullName>
        <ecNumber evidence="4">5.4.99.12</ecNumber>
    </recommendedName>
    <alternativeName>
        <fullName evidence="4">tRNA pseudouridine(38-40) synthase</fullName>
    </alternativeName>
    <alternativeName>
        <fullName evidence="4">tRNA pseudouridylate synthase I</fullName>
    </alternativeName>
    <alternativeName>
        <fullName evidence="4">tRNA-uridine isomerase I</fullName>
    </alternativeName>
</protein>
<gene>
    <name evidence="4" type="primary">truA</name>
    <name evidence="9" type="ORF">CWI75_09140</name>
</gene>
<dbReference type="PIRSF" id="PIRSF001430">
    <property type="entry name" value="tRNA_psdUrid_synth"/>
    <property type="match status" value="1"/>
</dbReference>
<comment type="subunit">
    <text evidence="4">Homodimer.</text>
</comment>
<name>A0A2N5Y373_9GAMM</name>
<dbReference type="FunFam" id="3.30.70.580:FF:000001">
    <property type="entry name" value="tRNA pseudouridine synthase A"/>
    <property type="match status" value="1"/>
</dbReference>
<feature type="domain" description="Pseudouridine synthase I TruA alpha/beta" evidence="8">
    <location>
        <begin position="160"/>
        <end position="262"/>
    </location>
</feature>
<dbReference type="Gene3D" id="3.30.70.660">
    <property type="entry name" value="Pseudouridine synthase I, catalytic domain, C-terminal subdomain"/>
    <property type="match status" value="1"/>
</dbReference>
<dbReference type="PANTHER" id="PTHR11142:SF0">
    <property type="entry name" value="TRNA PSEUDOURIDINE SYNTHASE-LIKE 1"/>
    <property type="match status" value="1"/>
</dbReference>
<dbReference type="Gene3D" id="3.30.70.580">
    <property type="entry name" value="Pseudouridine synthase I, catalytic domain, N-terminal subdomain"/>
    <property type="match status" value="1"/>
</dbReference>
<dbReference type="OrthoDB" id="9811823at2"/>
<evidence type="ECO:0000256" key="2">
    <source>
        <dbReference type="ARBA" id="ARBA00022694"/>
    </source>
</evidence>
<dbReference type="Proteomes" id="UP000234845">
    <property type="component" value="Unassembled WGS sequence"/>
</dbReference>
<comment type="caution">
    <text evidence="9">The sequence shown here is derived from an EMBL/GenBank/DDBJ whole genome shotgun (WGS) entry which is preliminary data.</text>
</comment>